<evidence type="ECO:0000313" key="2">
    <source>
        <dbReference type="EMBL" id="EMD59261.1"/>
    </source>
</evidence>
<name>M2SQ60_COCSN</name>
<evidence type="ECO:0000256" key="1">
    <source>
        <dbReference type="SAM" id="MobiDB-lite"/>
    </source>
</evidence>
<dbReference type="RefSeq" id="XP_007705023.1">
    <property type="nucleotide sequence ID" value="XM_007706833.1"/>
</dbReference>
<sequence length="69" mass="7773">MKKRKKNKTKDSPSHDNSSTKQGLASRSIKVPDQLLQLTRKNNTLRCAPLSLLPSYTGNHLPIIYTLIL</sequence>
<reference evidence="3" key="2">
    <citation type="journal article" date="2013" name="PLoS Genet.">
        <title>Comparative genome structure, secondary metabolite, and effector coding capacity across Cochliobolus pathogens.</title>
        <authorList>
            <person name="Condon B.J."/>
            <person name="Leng Y."/>
            <person name="Wu D."/>
            <person name="Bushley K.E."/>
            <person name="Ohm R.A."/>
            <person name="Otillar R."/>
            <person name="Martin J."/>
            <person name="Schackwitz W."/>
            <person name="Grimwood J."/>
            <person name="MohdZainudin N."/>
            <person name="Xue C."/>
            <person name="Wang R."/>
            <person name="Manning V.A."/>
            <person name="Dhillon B."/>
            <person name="Tu Z.J."/>
            <person name="Steffenson B.J."/>
            <person name="Salamov A."/>
            <person name="Sun H."/>
            <person name="Lowry S."/>
            <person name="LaButti K."/>
            <person name="Han J."/>
            <person name="Copeland A."/>
            <person name="Lindquist E."/>
            <person name="Barry K."/>
            <person name="Schmutz J."/>
            <person name="Baker S.E."/>
            <person name="Ciuffetti L.M."/>
            <person name="Grigoriev I.V."/>
            <person name="Zhong S."/>
            <person name="Turgeon B.G."/>
        </authorList>
    </citation>
    <scope>NUCLEOTIDE SEQUENCE [LARGE SCALE GENOMIC DNA]</scope>
    <source>
        <strain evidence="3">ND90Pr / ATCC 201652</strain>
    </source>
</reference>
<organism evidence="2 3">
    <name type="scientific">Cochliobolus sativus (strain ND90Pr / ATCC 201652)</name>
    <name type="common">Common root rot and spot blotch fungus</name>
    <name type="synonym">Bipolaris sorokiniana</name>
    <dbReference type="NCBI Taxonomy" id="665912"/>
    <lineage>
        <taxon>Eukaryota</taxon>
        <taxon>Fungi</taxon>
        <taxon>Dikarya</taxon>
        <taxon>Ascomycota</taxon>
        <taxon>Pezizomycotina</taxon>
        <taxon>Dothideomycetes</taxon>
        <taxon>Pleosporomycetidae</taxon>
        <taxon>Pleosporales</taxon>
        <taxon>Pleosporineae</taxon>
        <taxon>Pleosporaceae</taxon>
        <taxon>Bipolaris</taxon>
    </lineage>
</organism>
<dbReference type="AlphaFoldDB" id="M2SQ60"/>
<dbReference type="HOGENOM" id="CLU_2775772_0_0_1"/>
<dbReference type="GeneID" id="19135340"/>
<proteinExistence type="predicted"/>
<evidence type="ECO:0000313" key="3">
    <source>
        <dbReference type="Proteomes" id="UP000016934"/>
    </source>
</evidence>
<feature type="region of interest" description="Disordered" evidence="1">
    <location>
        <begin position="1"/>
        <end position="29"/>
    </location>
</feature>
<reference evidence="2 3" key="1">
    <citation type="journal article" date="2012" name="PLoS Pathog.">
        <title>Diverse lifestyles and strategies of plant pathogenesis encoded in the genomes of eighteen Dothideomycetes fungi.</title>
        <authorList>
            <person name="Ohm R.A."/>
            <person name="Feau N."/>
            <person name="Henrissat B."/>
            <person name="Schoch C.L."/>
            <person name="Horwitz B.A."/>
            <person name="Barry K.W."/>
            <person name="Condon B.J."/>
            <person name="Copeland A.C."/>
            <person name="Dhillon B."/>
            <person name="Glaser F."/>
            <person name="Hesse C.N."/>
            <person name="Kosti I."/>
            <person name="LaButti K."/>
            <person name="Lindquist E.A."/>
            <person name="Lucas S."/>
            <person name="Salamov A.A."/>
            <person name="Bradshaw R.E."/>
            <person name="Ciuffetti L."/>
            <person name="Hamelin R.C."/>
            <person name="Kema G.H.J."/>
            <person name="Lawrence C."/>
            <person name="Scott J.A."/>
            <person name="Spatafora J.W."/>
            <person name="Turgeon B.G."/>
            <person name="de Wit P.J.G.M."/>
            <person name="Zhong S."/>
            <person name="Goodwin S.B."/>
            <person name="Grigoriev I.V."/>
        </authorList>
    </citation>
    <scope>NUCLEOTIDE SEQUENCE [LARGE SCALE GENOMIC DNA]</scope>
    <source>
        <strain evidence="3">ND90Pr / ATCC 201652</strain>
    </source>
</reference>
<gene>
    <name evidence="2" type="ORF">COCSADRAFT_256655</name>
</gene>
<feature type="compositionally biased region" description="Polar residues" evidence="1">
    <location>
        <begin position="15"/>
        <end position="25"/>
    </location>
</feature>
<dbReference type="EMBL" id="KB445653">
    <property type="protein sequence ID" value="EMD59261.1"/>
    <property type="molecule type" value="Genomic_DNA"/>
</dbReference>
<protein>
    <submittedName>
        <fullName evidence="2">Uncharacterized protein</fullName>
    </submittedName>
</protein>
<dbReference type="Proteomes" id="UP000016934">
    <property type="component" value="Unassembled WGS sequence"/>
</dbReference>
<keyword evidence="3" id="KW-1185">Reference proteome</keyword>
<accession>M2SQ60</accession>
<dbReference type="KEGG" id="bsc:COCSADRAFT_256655"/>